<evidence type="ECO:0000313" key="3">
    <source>
        <dbReference type="Proteomes" id="UP000028045"/>
    </source>
</evidence>
<keyword evidence="3" id="KW-1185">Reference proteome</keyword>
<dbReference type="Proteomes" id="UP000028045">
    <property type="component" value="Unassembled WGS sequence"/>
</dbReference>
<evidence type="ECO:0000313" key="2">
    <source>
        <dbReference type="EMBL" id="KEY70333.1"/>
    </source>
</evidence>
<dbReference type="AlphaFoldDB" id="A0A084AYF4"/>
<sequence length="311" mass="32809">MNPRVPQILADRGQEGQHLVLGPPAPPRQERHAETLKPAANIGQRPQADLLVVPVLGPRVSRPLEGLSVHVDEAGVDEPLLVVLGICERAAEVGAGFDEELDPFGYGLVVAEGVVVGFDGGRGSRPFRSSRPTRDCFGNLARGKVGGAGEDSLHGGLPDVAVPVAEAAYHHAAEDVVKGLRPGLFLLYIVHLKLAVWRHALMKTVSKGTPRFSQVWGLYKSGWMGLRSSPITCHAPSAAVARLGTSSCLRLHRDARPLAVVVSSGGPSIAYGAPLPNSIAHVPVPVPTSSTLLAVSAPGAKHRRLSNVKRK</sequence>
<gene>
    <name evidence="2" type="ORF">S7711_11083</name>
</gene>
<organism evidence="2 3">
    <name type="scientific">Stachybotrys chartarum (strain CBS 109288 / IBT 7711)</name>
    <name type="common">Toxic black mold</name>
    <name type="synonym">Stilbospora chartarum</name>
    <dbReference type="NCBI Taxonomy" id="1280523"/>
    <lineage>
        <taxon>Eukaryota</taxon>
        <taxon>Fungi</taxon>
        <taxon>Dikarya</taxon>
        <taxon>Ascomycota</taxon>
        <taxon>Pezizomycotina</taxon>
        <taxon>Sordariomycetes</taxon>
        <taxon>Hypocreomycetidae</taxon>
        <taxon>Hypocreales</taxon>
        <taxon>Stachybotryaceae</taxon>
        <taxon>Stachybotrys</taxon>
    </lineage>
</organism>
<protein>
    <submittedName>
        <fullName evidence="2">Uncharacterized protein</fullName>
    </submittedName>
</protein>
<dbReference type="EMBL" id="KL648449">
    <property type="protein sequence ID" value="KEY70333.1"/>
    <property type="molecule type" value="Genomic_DNA"/>
</dbReference>
<reference evidence="2 3" key="1">
    <citation type="journal article" date="2014" name="BMC Genomics">
        <title>Comparative genome sequencing reveals chemotype-specific gene clusters in the toxigenic black mold Stachybotrys.</title>
        <authorList>
            <person name="Semeiks J."/>
            <person name="Borek D."/>
            <person name="Otwinowski Z."/>
            <person name="Grishin N.V."/>
        </authorList>
    </citation>
    <scope>NUCLEOTIDE SEQUENCE [LARGE SCALE GENOMIC DNA]</scope>
    <source>
        <strain evidence="3">CBS 109288 / IBT 7711</strain>
    </source>
</reference>
<proteinExistence type="predicted"/>
<feature type="region of interest" description="Disordered" evidence="1">
    <location>
        <begin position="12"/>
        <end position="31"/>
    </location>
</feature>
<evidence type="ECO:0000256" key="1">
    <source>
        <dbReference type="SAM" id="MobiDB-lite"/>
    </source>
</evidence>
<name>A0A084AYF4_STACB</name>
<dbReference type="HOGENOM" id="CLU_894800_0_0_1"/>
<accession>A0A084AYF4</accession>